<evidence type="ECO:0000313" key="1">
    <source>
        <dbReference type="EMBL" id="KAI5662737.1"/>
    </source>
</evidence>
<protein>
    <submittedName>
        <fullName evidence="1">Uncharacterized protein</fullName>
    </submittedName>
</protein>
<accession>A0ACC0AQL7</accession>
<organism evidence="1 2">
    <name type="scientific">Catharanthus roseus</name>
    <name type="common">Madagascar periwinkle</name>
    <name type="synonym">Vinca rosea</name>
    <dbReference type="NCBI Taxonomy" id="4058"/>
    <lineage>
        <taxon>Eukaryota</taxon>
        <taxon>Viridiplantae</taxon>
        <taxon>Streptophyta</taxon>
        <taxon>Embryophyta</taxon>
        <taxon>Tracheophyta</taxon>
        <taxon>Spermatophyta</taxon>
        <taxon>Magnoliopsida</taxon>
        <taxon>eudicotyledons</taxon>
        <taxon>Gunneridae</taxon>
        <taxon>Pentapetalae</taxon>
        <taxon>asterids</taxon>
        <taxon>lamiids</taxon>
        <taxon>Gentianales</taxon>
        <taxon>Apocynaceae</taxon>
        <taxon>Rauvolfioideae</taxon>
        <taxon>Vinceae</taxon>
        <taxon>Catharanthinae</taxon>
        <taxon>Catharanthus</taxon>
    </lineage>
</organism>
<gene>
    <name evidence="1" type="ORF">M9H77_22060</name>
</gene>
<name>A0ACC0AQL7_CATRO</name>
<keyword evidence="2" id="KW-1185">Reference proteome</keyword>
<dbReference type="Proteomes" id="UP001060085">
    <property type="component" value="Linkage Group LG05"/>
</dbReference>
<reference evidence="2" key="1">
    <citation type="journal article" date="2023" name="Nat. Plants">
        <title>Single-cell RNA sequencing provides a high-resolution roadmap for understanding the multicellular compartmentation of specialized metabolism.</title>
        <authorList>
            <person name="Sun S."/>
            <person name="Shen X."/>
            <person name="Li Y."/>
            <person name="Li Y."/>
            <person name="Wang S."/>
            <person name="Li R."/>
            <person name="Zhang H."/>
            <person name="Shen G."/>
            <person name="Guo B."/>
            <person name="Wei J."/>
            <person name="Xu J."/>
            <person name="St-Pierre B."/>
            <person name="Chen S."/>
            <person name="Sun C."/>
        </authorList>
    </citation>
    <scope>NUCLEOTIDE SEQUENCE [LARGE SCALE GENOMIC DNA]</scope>
</reference>
<proteinExistence type="predicted"/>
<comment type="caution">
    <text evidence="1">The sequence shown here is derived from an EMBL/GenBank/DDBJ whole genome shotgun (WGS) entry which is preliminary data.</text>
</comment>
<dbReference type="EMBL" id="CM044705">
    <property type="protein sequence ID" value="KAI5662737.1"/>
    <property type="molecule type" value="Genomic_DNA"/>
</dbReference>
<evidence type="ECO:0000313" key="2">
    <source>
        <dbReference type="Proteomes" id="UP001060085"/>
    </source>
</evidence>
<sequence>MHLGPIVPDILTRQLEHRLGLIWSRDYETYITDLQCRRFSRNLFQSYSTAPHRSVDIIDRTGFGGVFRYGYIGLDHVLITALVEHWRPKTHTFHMTYGEVKKEPLEAWILREFTCSETDDVLILHVRGFIFFLLGGHMLLDFSGNLVHVYYLNLLEDFEAISTYNWGSCAQLLRHIQQDLLAPLGAMWDGIVLPVEELSNPIDNYIRLYGDITRVYIGNLANHDTHTVRYQLAGVDRRMMEVDDMATGVIQGPPSSLTQITSFPKKVQTIIWRGARRLPGGGAHGGRAPAPPNIRRGGHAYPGCGERGEGSGGHGRGDLGSSDHVDPFDTLDLGMPSFSLGLMSPTQSHLPTS</sequence>